<name>A0A4R8T7V2_9PEZI</name>
<keyword evidence="3" id="KW-1185">Reference proteome</keyword>
<evidence type="ECO:0000313" key="2">
    <source>
        <dbReference type="EMBL" id="TEA13401.1"/>
    </source>
</evidence>
<reference evidence="2 3" key="1">
    <citation type="submission" date="2018-11" db="EMBL/GenBank/DDBJ databases">
        <title>Genome sequence and assembly of Colletotrichum sidae.</title>
        <authorList>
            <person name="Gan P."/>
            <person name="Shirasu K."/>
        </authorList>
    </citation>
    <scope>NUCLEOTIDE SEQUENCE [LARGE SCALE GENOMIC DNA]</scope>
    <source>
        <strain evidence="2 3">CBS 518.97</strain>
    </source>
</reference>
<accession>A0A4R8T7V2</accession>
<sequence length="67" mass="7593">MDRAPPSPSLLEHCRLTSIQNGHVRRLRSKSVIPHDEELRHVPSSSRKSVRDVREQRNGIIASSRGV</sequence>
<evidence type="ECO:0000256" key="1">
    <source>
        <dbReference type="SAM" id="MobiDB-lite"/>
    </source>
</evidence>
<feature type="region of interest" description="Disordered" evidence="1">
    <location>
        <begin position="35"/>
        <end position="67"/>
    </location>
</feature>
<dbReference type="EMBL" id="QAPF01000201">
    <property type="protein sequence ID" value="TEA13401.1"/>
    <property type="molecule type" value="Genomic_DNA"/>
</dbReference>
<organism evidence="2 3">
    <name type="scientific">Colletotrichum sidae</name>
    <dbReference type="NCBI Taxonomy" id="1347389"/>
    <lineage>
        <taxon>Eukaryota</taxon>
        <taxon>Fungi</taxon>
        <taxon>Dikarya</taxon>
        <taxon>Ascomycota</taxon>
        <taxon>Pezizomycotina</taxon>
        <taxon>Sordariomycetes</taxon>
        <taxon>Hypocreomycetidae</taxon>
        <taxon>Glomerellales</taxon>
        <taxon>Glomerellaceae</taxon>
        <taxon>Colletotrichum</taxon>
        <taxon>Colletotrichum orbiculare species complex</taxon>
    </lineage>
</organism>
<gene>
    <name evidence="2" type="ORF">C8034_v004403</name>
</gene>
<comment type="caution">
    <text evidence="2">The sequence shown here is derived from an EMBL/GenBank/DDBJ whole genome shotgun (WGS) entry which is preliminary data.</text>
</comment>
<protein>
    <submittedName>
        <fullName evidence="2">Uncharacterized protein</fullName>
    </submittedName>
</protein>
<dbReference type="Proteomes" id="UP000295604">
    <property type="component" value="Unassembled WGS sequence"/>
</dbReference>
<dbReference type="AlphaFoldDB" id="A0A4R8T7V2"/>
<evidence type="ECO:0000313" key="3">
    <source>
        <dbReference type="Proteomes" id="UP000295604"/>
    </source>
</evidence>
<proteinExistence type="predicted"/>